<comment type="caution">
    <text evidence="2">The sequence shown here is derived from an EMBL/GenBank/DDBJ whole genome shotgun (WGS) entry which is preliminary data.</text>
</comment>
<evidence type="ECO:0000313" key="2">
    <source>
        <dbReference type="EMBL" id="MBO9203228.1"/>
    </source>
</evidence>
<feature type="region of interest" description="Disordered" evidence="1">
    <location>
        <begin position="106"/>
        <end position="136"/>
    </location>
</feature>
<organism evidence="2 3">
    <name type="scientific">Niastella soli</name>
    <dbReference type="NCBI Taxonomy" id="2821487"/>
    <lineage>
        <taxon>Bacteria</taxon>
        <taxon>Pseudomonadati</taxon>
        <taxon>Bacteroidota</taxon>
        <taxon>Chitinophagia</taxon>
        <taxon>Chitinophagales</taxon>
        <taxon>Chitinophagaceae</taxon>
        <taxon>Niastella</taxon>
    </lineage>
</organism>
<evidence type="ECO:0000256" key="1">
    <source>
        <dbReference type="SAM" id="MobiDB-lite"/>
    </source>
</evidence>
<sequence length="136" mass="16429">MNEPLNTSRPGISFSGKTYNKHPQWYNQPLRLTKEQKKDPLLVLDDFFECYHLNEVRQTLWEWLTEVLSSQRSVAIEPLDRNNHIHFYEKIEAVIELAFVMKNRMHKHRRRQERKKCKRNRPAGSNQVDTLNERQL</sequence>
<proteinExistence type="predicted"/>
<dbReference type="Proteomes" id="UP000677244">
    <property type="component" value="Unassembled WGS sequence"/>
</dbReference>
<name>A0ABS3YZ84_9BACT</name>
<dbReference type="RefSeq" id="WP_209141279.1">
    <property type="nucleotide sequence ID" value="NZ_JAGHKO010000005.1"/>
</dbReference>
<feature type="compositionally biased region" description="Basic residues" evidence="1">
    <location>
        <begin position="106"/>
        <end position="121"/>
    </location>
</feature>
<reference evidence="2 3" key="1">
    <citation type="submission" date="2021-03" db="EMBL/GenBank/DDBJ databases">
        <title>Assistant Professor.</title>
        <authorList>
            <person name="Huq M.A."/>
        </authorList>
    </citation>
    <scope>NUCLEOTIDE SEQUENCE [LARGE SCALE GENOMIC DNA]</scope>
    <source>
        <strain evidence="2 3">MAH-29</strain>
    </source>
</reference>
<accession>A0ABS3YZ84</accession>
<protein>
    <submittedName>
        <fullName evidence="2">Uncharacterized protein</fullName>
    </submittedName>
</protein>
<keyword evidence="3" id="KW-1185">Reference proteome</keyword>
<gene>
    <name evidence="2" type="ORF">J7I42_23260</name>
</gene>
<dbReference type="EMBL" id="JAGHKO010000005">
    <property type="protein sequence ID" value="MBO9203228.1"/>
    <property type="molecule type" value="Genomic_DNA"/>
</dbReference>
<evidence type="ECO:0000313" key="3">
    <source>
        <dbReference type="Proteomes" id="UP000677244"/>
    </source>
</evidence>